<evidence type="ECO:0000313" key="1">
    <source>
        <dbReference type="EnsemblMetazoa" id="ENSAATROPP006112"/>
    </source>
</evidence>
<evidence type="ECO:0000313" key="2">
    <source>
        <dbReference type="Proteomes" id="UP000075880"/>
    </source>
</evidence>
<dbReference type="AlphaFoldDB" id="A0AAG5D494"/>
<dbReference type="EnsemblMetazoa" id="ENSAATROPT006787">
    <property type="protein sequence ID" value="ENSAATROPP006112"/>
    <property type="gene ID" value="ENSAATROPG005525"/>
</dbReference>
<protein>
    <submittedName>
        <fullName evidence="1">Uncharacterized protein</fullName>
    </submittedName>
</protein>
<organism evidence="1 2">
    <name type="scientific">Anopheles atroparvus</name>
    <name type="common">European mosquito</name>
    <dbReference type="NCBI Taxonomy" id="41427"/>
    <lineage>
        <taxon>Eukaryota</taxon>
        <taxon>Metazoa</taxon>
        <taxon>Ecdysozoa</taxon>
        <taxon>Arthropoda</taxon>
        <taxon>Hexapoda</taxon>
        <taxon>Insecta</taxon>
        <taxon>Pterygota</taxon>
        <taxon>Neoptera</taxon>
        <taxon>Endopterygota</taxon>
        <taxon>Diptera</taxon>
        <taxon>Nematocera</taxon>
        <taxon>Culicoidea</taxon>
        <taxon>Culicidae</taxon>
        <taxon>Anophelinae</taxon>
        <taxon>Anopheles</taxon>
    </lineage>
</organism>
<sequence length="73" mass="7919">MNCSEVLINDDLPIALSSPSVSCTRAEKTSYKLIHKDVHISYISVADSGGSSCAQSLRALSIRFETEKKIDTS</sequence>
<dbReference type="Proteomes" id="UP000075880">
    <property type="component" value="Unassembled WGS sequence"/>
</dbReference>
<accession>A0AAG5D494</accession>
<reference evidence="1" key="1">
    <citation type="submission" date="2024-04" db="UniProtKB">
        <authorList>
            <consortium name="EnsemblMetazoa"/>
        </authorList>
    </citation>
    <scope>IDENTIFICATION</scope>
    <source>
        <strain evidence="1">EBRO</strain>
    </source>
</reference>
<proteinExistence type="predicted"/>
<name>A0AAG5D494_ANOAO</name>
<keyword evidence="2" id="KW-1185">Reference proteome</keyword>